<reference evidence="3" key="2">
    <citation type="submission" date="2020-09" db="EMBL/GenBank/DDBJ databases">
        <authorList>
            <person name="Sun Q."/>
            <person name="Zhou Y."/>
        </authorList>
    </citation>
    <scope>NUCLEOTIDE SEQUENCE</scope>
    <source>
        <strain evidence="3">CGMCC 1.12777</strain>
    </source>
</reference>
<dbReference type="PANTHER" id="PTHR22946:SF9">
    <property type="entry name" value="POLYKETIDE TRANSFERASE AF380"/>
    <property type="match status" value="1"/>
</dbReference>
<dbReference type="GO" id="GO:0006508">
    <property type="term" value="P:proteolysis"/>
    <property type="evidence" value="ECO:0007669"/>
    <property type="project" value="InterPro"/>
</dbReference>
<dbReference type="GO" id="GO:0008236">
    <property type="term" value="F:serine-type peptidase activity"/>
    <property type="evidence" value="ECO:0007669"/>
    <property type="project" value="InterPro"/>
</dbReference>
<dbReference type="Pfam" id="PF00326">
    <property type="entry name" value="Peptidase_S9"/>
    <property type="match status" value="1"/>
</dbReference>
<dbReference type="GO" id="GO:0052689">
    <property type="term" value="F:carboxylic ester hydrolase activity"/>
    <property type="evidence" value="ECO:0007669"/>
    <property type="project" value="UniProtKB-ARBA"/>
</dbReference>
<dbReference type="EMBL" id="BMFV01000004">
    <property type="protein sequence ID" value="GGH77129.1"/>
    <property type="molecule type" value="Genomic_DNA"/>
</dbReference>
<comment type="caution">
    <text evidence="3">The sequence shown here is derived from an EMBL/GenBank/DDBJ whole genome shotgun (WGS) entry which is preliminary data.</text>
</comment>
<protein>
    <recommendedName>
        <fullName evidence="2">Peptidase S9 prolyl oligopeptidase catalytic domain-containing protein</fullName>
    </recommendedName>
</protein>
<dbReference type="Gene3D" id="3.40.50.1820">
    <property type="entry name" value="alpha/beta hydrolase"/>
    <property type="match status" value="1"/>
</dbReference>
<dbReference type="InterPro" id="IPR029058">
    <property type="entry name" value="AB_hydrolase_fold"/>
</dbReference>
<keyword evidence="1" id="KW-0378">Hydrolase</keyword>
<evidence type="ECO:0000259" key="2">
    <source>
        <dbReference type="Pfam" id="PF00326"/>
    </source>
</evidence>
<organism evidence="3 4">
    <name type="scientific">Pullulanibacillus pueri</name>
    <dbReference type="NCBI Taxonomy" id="1437324"/>
    <lineage>
        <taxon>Bacteria</taxon>
        <taxon>Bacillati</taxon>
        <taxon>Bacillota</taxon>
        <taxon>Bacilli</taxon>
        <taxon>Bacillales</taxon>
        <taxon>Sporolactobacillaceae</taxon>
        <taxon>Pullulanibacillus</taxon>
    </lineage>
</organism>
<dbReference type="PANTHER" id="PTHR22946">
    <property type="entry name" value="DIENELACTONE HYDROLASE DOMAIN-CONTAINING PROTEIN-RELATED"/>
    <property type="match status" value="1"/>
</dbReference>
<keyword evidence="4" id="KW-1185">Reference proteome</keyword>
<dbReference type="InterPro" id="IPR050261">
    <property type="entry name" value="FrsA_esterase"/>
</dbReference>
<sequence length="225" mass="25059">MSAWDNGADNAAQDVTLLADSPLYGISIAPMYRGYGKSHGTVKGLDGDTIDTNNAIKAITTYFNSHKPYPDIQEDHIYLSGTSMGGGVALNIATLRKDITSVVAISPFVGWDIVGAYDEKHRENPIWSGYLKNAISAYGDFDPNSSRYKAQSIDYRKITAPVLLVQGTDDYHIPWETVQTFYKKMKQHQQKVTFKLIIGGNHSLSNKTSVLDQVISEWYNQWDSL</sequence>
<feature type="domain" description="Peptidase S9 prolyl oligopeptidase catalytic" evidence="2">
    <location>
        <begin position="61"/>
        <end position="212"/>
    </location>
</feature>
<dbReference type="RefSeq" id="WP_188496157.1">
    <property type="nucleotide sequence ID" value="NZ_BMFV01000004.1"/>
</dbReference>
<dbReference type="Proteomes" id="UP000656813">
    <property type="component" value="Unassembled WGS sequence"/>
</dbReference>
<evidence type="ECO:0000313" key="4">
    <source>
        <dbReference type="Proteomes" id="UP000656813"/>
    </source>
</evidence>
<name>A0A8J2ZUI1_9BACL</name>
<reference evidence="3" key="1">
    <citation type="journal article" date="2014" name="Int. J. Syst. Evol. Microbiol.">
        <title>Complete genome sequence of Corynebacterium casei LMG S-19264T (=DSM 44701T), isolated from a smear-ripened cheese.</title>
        <authorList>
            <consortium name="US DOE Joint Genome Institute (JGI-PGF)"/>
            <person name="Walter F."/>
            <person name="Albersmeier A."/>
            <person name="Kalinowski J."/>
            <person name="Ruckert C."/>
        </authorList>
    </citation>
    <scope>NUCLEOTIDE SEQUENCE</scope>
    <source>
        <strain evidence="3">CGMCC 1.12777</strain>
    </source>
</reference>
<gene>
    <name evidence="3" type="ORF">GCM10007096_08570</name>
</gene>
<dbReference type="SUPFAM" id="SSF53474">
    <property type="entry name" value="alpha/beta-Hydrolases"/>
    <property type="match status" value="1"/>
</dbReference>
<dbReference type="AlphaFoldDB" id="A0A8J2ZUI1"/>
<evidence type="ECO:0000256" key="1">
    <source>
        <dbReference type="ARBA" id="ARBA00022801"/>
    </source>
</evidence>
<dbReference type="InterPro" id="IPR001375">
    <property type="entry name" value="Peptidase_S9_cat"/>
</dbReference>
<evidence type="ECO:0000313" key="3">
    <source>
        <dbReference type="EMBL" id="GGH77129.1"/>
    </source>
</evidence>
<proteinExistence type="predicted"/>
<accession>A0A8J2ZUI1</accession>